<feature type="active site" description="Tele-AMP-histidine intermediate" evidence="1">
    <location>
        <position position="100"/>
    </location>
</feature>
<dbReference type="EMBL" id="PCRQ01000062">
    <property type="protein sequence ID" value="PIP24146.1"/>
    <property type="molecule type" value="Genomic_DNA"/>
</dbReference>
<evidence type="ECO:0000256" key="3">
    <source>
        <dbReference type="PROSITE-ProRule" id="PRU00464"/>
    </source>
</evidence>
<dbReference type="PRINTS" id="PR00332">
    <property type="entry name" value="HISTRIAD"/>
</dbReference>
<comment type="caution">
    <text evidence="5">The sequence shown here is derived from an EMBL/GenBank/DDBJ whole genome shotgun (WGS) entry which is preliminary data.</text>
</comment>
<dbReference type="InterPro" id="IPR001310">
    <property type="entry name" value="Histidine_triad_HIT"/>
</dbReference>
<protein>
    <submittedName>
        <fullName evidence="5">Histidine triad nucleotide-binding protein</fullName>
    </submittedName>
</protein>
<dbReference type="PROSITE" id="PS51084">
    <property type="entry name" value="HIT_2"/>
    <property type="match status" value="1"/>
</dbReference>
<evidence type="ECO:0000259" key="4">
    <source>
        <dbReference type="PROSITE" id="PS51084"/>
    </source>
</evidence>
<dbReference type="PROSITE" id="PS00892">
    <property type="entry name" value="HIT_1"/>
    <property type="match status" value="1"/>
</dbReference>
<evidence type="ECO:0000313" key="5">
    <source>
        <dbReference type="EMBL" id="PIP24146.1"/>
    </source>
</evidence>
<dbReference type="GO" id="GO:0003824">
    <property type="term" value="F:catalytic activity"/>
    <property type="evidence" value="ECO:0007669"/>
    <property type="project" value="InterPro"/>
</dbReference>
<feature type="short sequence motif" description="Histidine triad motif" evidence="2 3">
    <location>
        <begin position="98"/>
        <end position="102"/>
    </location>
</feature>
<sequence length="112" mass="12501">MSECIFCKIVKKEIPADIVYENDRVVAFKNINPVAPVHVLIIPKFHIPSLNHLGLEDKTLMGELILVAQKIAREQGVDKSGYRLVLNMGKDAGQTVDHLHLHLIGGEKLPWA</sequence>
<name>A0A2G9YY27_9BACT</name>
<dbReference type="PANTHER" id="PTHR23089">
    <property type="entry name" value="HISTIDINE TRIAD HIT PROTEIN"/>
    <property type="match status" value="1"/>
</dbReference>
<dbReference type="CDD" id="cd01276">
    <property type="entry name" value="PKCI_related"/>
    <property type="match status" value="1"/>
</dbReference>
<dbReference type="AlphaFoldDB" id="A0A2G9YY27"/>
<organism evidence="5 6">
    <name type="scientific">Candidatus Nealsonbacteria bacterium CG23_combo_of_CG06-09_8_20_14_all_37_18</name>
    <dbReference type="NCBI Taxonomy" id="1974720"/>
    <lineage>
        <taxon>Bacteria</taxon>
        <taxon>Candidatus Nealsoniibacteriota</taxon>
    </lineage>
</organism>
<dbReference type="Proteomes" id="UP000229952">
    <property type="component" value="Unassembled WGS sequence"/>
</dbReference>
<dbReference type="Pfam" id="PF01230">
    <property type="entry name" value="HIT"/>
    <property type="match status" value="1"/>
</dbReference>
<proteinExistence type="predicted"/>
<evidence type="ECO:0000313" key="6">
    <source>
        <dbReference type="Proteomes" id="UP000229952"/>
    </source>
</evidence>
<evidence type="ECO:0000256" key="1">
    <source>
        <dbReference type="PIRSR" id="PIRSR601310-1"/>
    </source>
</evidence>
<dbReference type="InterPro" id="IPR019808">
    <property type="entry name" value="Histidine_triad_CS"/>
</dbReference>
<dbReference type="SUPFAM" id="SSF54197">
    <property type="entry name" value="HIT-like"/>
    <property type="match status" value="1"/>
</dbReference>
<evidence type="ECO:0000256" key="2">
    <source>
        <dbReference type="PIRSR" id="PIRSR601310-3"/>
    </source>
</evidence>
<accession>A0A2G9YY27</accession>
<dbReference type="InterPro" id="IPR036265">
    <property type="entry name" value="HIT-like_sf"/>
</dbReference>
<reference evidence="5 6" key="1">
    <citation type="submission" date="2017-09" db="EMBL/GenBank/DDBJ databases">
        <title>Depth-based differentiation of microbial function through sediment-hosted aquifers and enrichment of novel symbionts in the deep terrestrial subsurface.</title>
        <authorList>
            <person name="Probst A.J."/>
            <person name="Ladd B."/>
            <person name="Jarett J.K."/>
            <person name="Geller-Mcgrath D.E."/>
            <person name="Sieber C.M."/>
            <person name="Emerson J.B."/>
            <person name="Anantharaman K."/>
            <person name="Thomas B.C."/>
            <person name="Malmstrom R."/>
            <person name="Stieglmeier M."/>
            <person name="Klingl A."/>
            <person name="Woyke T."/>
            <person name="Ryan C.M."/>
            <person name="Banfield J.F."/>
        </authorList>
    </citation>
    <scope>NUCLEOTIDE SEQUENCE [LARGE SCALE GENOMIC DNA]</scope>
    <source>
        <strain evidence="5">CG23_combo_of_CG06-09_8_20_14_all_37_18</strain>
    </source>
</reference>
<gene>
    <name evidence="5" type="ORF">COX35_02320</name>
</gene>
<feature type="domain" description="HIT" evidence="4">
    <location>
        <begin position="5"/>
        <end position="112"/>
    </location>
</feature>
<dbReference type="Gene3D" id="3.30.428.10">
    <property type="entry name" value="HIT-like"/>
    <property type="match status" value="1"/>
</dbReference>
<dbReference type="InterPro" id="IPR011146">
    <property type="entry name" value="HIT-like"/>
</dbReference>